<gene>
    <name evidence="2" type="ORF">RCL2_000256100</name>
</gene>
<reference evidence="2" key="1">
    <citation type="submission" date="2019-10" db="EMBL/GenBank/DDBJ databases">
        <title>Conservation and host-specific expression of non-tandemly repeated heterogenous ribosome RNA gene in arbuscular mycorrhizal fungi.</title>
        <authorList>
            <person name="Maeda T."/>
            <person name="Kobayashi Y."/>
            <person name="Nakagawa T."/>
            <person name="Ezawa T."/>
            <person name="Yamaguchi K."/>
            <person name="Bino T."/>
            <person name="Nishimoto Y."/>
            <person name="Shigenobu S."/>
            <person name="Kawaguchi M."/>
        </authorList>
    </citation>
    <scope>NUCLEOTIDE SEQUENCE</scope>
    <source>
        <strain evidence="2">HR1</strain>
    </source>
</reference>
<comment type="caution">
    <text evidence="2">The sequence shown here is derived from an EMBL/GenBank/DDBJ whole genome shotgun (WGS) entry which is preliminary data.</text>
</comment>
<feature type="compositionally biased region" description="Basic residues" evidence="1">
    <location>
        <begin position="237"/>
        <end position="253"/>
    </location>
</feature>
<dbReference type="AlphaFoldDB" id="A0A8H3KW76"/>
<protein>
    <submittedName>
        <fullName evidence="2">Uncharacterized protein</fullName>
    </submittedName>
</protein>
<evidence type="ECO:0000256" key="1">
    <source>
        <dbReference type="SAM" id="MobiDB-lite"/>
    </source>
</evidence>
<name>A0A8H3KW76_9GLOM</name>
<accession>A0A8H3KW76</accession>
<evidence type="ECO:0000313" key="3">
    <source>
        <dbReference type="Proteomes" id="UP000615446"/>
    </source>
</evidence>
<dbReference type="Proteomes" id="UP000615446">
    <property type="component" value="Unassembled WGS sequence"/>
</dbReference>
<feature type="compositionally biased region" description="Basic and acidic residues" evidence="1">
    <location>
        <begin position="223"/>
        <end position="236"/>
    </location>
</feature>
<feature type="region of interest" description="Disordered" evidence="1">
    <location>
        <begin position="221"/>
        <end position="253"/>
    </location>
</feature>
<dbReference type="EMBL" id="BLAL01000013">
    <property type="protein sequence ID" value="GES75103.1"/>
    <property type="molecule type" value="Genomic_DNA"/>
</dbReference>
<evidence type="ECO:0000313" key="2">
    <source>
        <dbReference type="EMBL" id="GES75103.1"/>
    </source>
</evidence>
<dbReference type="OrthoDB" id="2430825at2759"/>
<organism evidence="2 3">
    <name type="scientific">Rhizophagus clarus</name>
    <dbReference type="NCBI Taxonomy" id="94130"/>
    <lineage>
        <taxon>Eukaryota</taxon>
        <taxon>Fungi</taxon>
        <taxon>Fungi incertae sedis</taxon>
        <taxon>Mucoromycota</taxon>
        <taxon>Glomeromycotina</taxon>
        <taxon>Glomeromycetes</taxon>
        <taxon>Glomerales</taxon>
        <taxon>Glomeraceae</taxon>
        <taxon>Rhizophagus</taxon>
    </lineage>
</organism>
<sequence>MDKTTCENTIGGCSRIEGEKYGDIQTSEYCPNRTRITEMHLALGQLLKIGTVGSSTRVIWTPCKLVLPYFCIRNDRSRELMCKMPVDGQLNESCRERNSSPMVIEVIANKYERKLFASYVNHGPCEVSNLDCIKTGSDLDFYVTVVQEYGFNYIILIGKRDFGIIFLDCFGRIFILDVMSNVLWHLGNRDAKITKPWTGEIAWNVDDDGTVFEFQYYGTVKGNQDDPKPLKIESTHKKTKSKNGKKGKKRKVS</sequence>
<proteinExistence type="predicted"/>